<organism evidence="2">
    <name type="scientific">marine metagenome</name>
    <dbReference type="NCBI Taxonomy" id="408172"/>
    <lineage>
        <taxon>unclassified sequences</taxon>
        <taxon>metagenomes</taxon>
        <taxon>ecological metagenomes</taxon>
    </lineage>
</organism>
<feature type="compositionally biased region" description="Basic and acidic residues" evidence="1">
    <location>
        <begin position="1"/>
        <end position="26"/>
    </location>
</feature>
<protein>
    <submittedName>
        <fullName evidence="2">Uncharacterized protein</fullName>
    </submittedName>
</protein>
<dbReference type="EMBL" id="UINC01200155">
    <property type="protein sequence ID" value="SVE18913.1"/>
    <property type="molecule type" value="Genomic_DNA"/>
</dbReference>
<evidence type="ECO:0000313" key="2">
    <source>
        <dbReference type="EMBL" id="SVE18913.1"/>
    </source>
</evidence>
<sequence length="50" mass="5887">RKSAPEVKYWRGRRIEDKPERWDSPKRPSASNKGKITDFSSVDNKDSDHK</sequence>
<reference evidence="2" key="1">
    <citation type="submission" date="2018-05" db="EMBL/GenBank/DDBJ databases">
        <authorList>
            <person name="Lanie J.A."/>
            <person name="Ng W.-L."/>
            <person name="Kazmierczak K.M."/>
            <person name="Andrzejewski T.M."/>
            <person name="Davidsen T.M."/>
            <person name="Wayne K.J."/>
            <person name="Tettelin H."/>
            <person name="Glass J.I."/>
            <person name="Rusch D."/>
            <person name="Podicherti R."/>
            <person name="Tsui H.-C.T."/>
            <person name="Winkler M.E."/>
        </authorList>
    </citation>
    <scope>NUCLEOTIDE SEQUENCE</scope>
</reference>
<name>A0A383BGH0_9ZZZZ</name>
<accession>A0A383BGH0</accession>
<evidence type="ECO:0000256" key="1">
    <source>
        <dbReference type="SAM" id="MobiDB-lite"/>
    </source>
</evidence>
<gene>
    <name evidence="2" type="ORF">METZ01_LOCUS471767</name>
</gene>
<proteinExistence type="predicted"/>
<feature type="compositionally biased region" description="Polar residues" evidence="1">
    <location>
        <begin position="29"/>
        <end position="42"/>
    </location>
</feature>
<feature type="region of interest" description="Disordered" evidence="1">
    <location>
        <begin position="1"/>
        <end position="50"/>
    </location>
</feature>
<dbReference type="AlphaFoldDB" id="A0A383BGH0"/>
<feature type="non-terminal residue" evidence="2">
    <location>
        <position position="1"/>
    </location>
</feature>